<dbReference type="EMBL" id="JAYGOJ010000023">
    <property type="protein sequence ID" value="MEA9435509.1"/>
    <property type="molecule type" value="Genomic_DNA"/>
</dbReference>
<keyword evidence="1 9" id="KW-0808">Transferase</keyword>
<evidence type="ECO:0000256" key="1">
    <source>
        <dbReference type="ARBA" id="ARBA00022679"/>
    </source>
</evidence>
<organism evidence="7 11">
    <name type="scientific">Aeromonas caviae</name>
    <name type="common">Aeromonas punctata</name>
    <dbReference type="NCBI Taxonomy" id="648"/>
    <lineage>
        <taxon>Bacteria</taxon>
        <taxon>Pseudomonadati</taxon>
        <taxon>Pseudomonadota</taxon>
        <taxon>Gammaproteobacteria</taxon>
        <taxon>Aeromonadales</taxon>
        <taxon>Aeromonadaceae</taxon>
        <taxon>Aeromonas</taxon>
    </lineage>
</organism>
<dbReference type="SUPFAM" id="SSF55729">
    <property type="entry name" value="Acyl-CoA N-acyltransferases (Nat)"/>
    <property type="match status" value="1"/>
</dbReference>
<evidence type="ECO:0000313" key="7">
    <source>
        <dbReference type="EMBL" id="MDH1897876.1"/>
    </source>
</evidence>
<dbReference type="InterPro" id="IPR016181">
    <property type="entry name" value="Acyl_CoA_acyltransferase"/>
</dbReference>
<dbReference type="Pfam" id="PF00583">
    <property type="entry name" value="Acetyltransf_1"/>
    <property type="match status" value="1"/>
</dbReference>
<dbReference type="Proteomes" id="UP001160758">
    <property type="component" value="Unassembled WGS sequence"/>
</dbReference>
<feature type="domain" description="N-acetyltransferase" evidence="3">
    <location>
        <begin position="2"/>
        <end position="161"/>
    </location>
</feature>
<evidence type="ECO:0000259" key="3">
    <source>
        <dbReference type="PROSITE" id="PS51186"/>
    </source>
</evidence>
<evidence type="ECO:0000313" key="12">
    <source>
        <dbReference type="Proteomes" id="UP001304847"/>
    </source>
</evidence>
<evidence type="ECO:0000313" key="8">
    <source>
        <dbReference type="EMBL" id="MEA9435509.1"/>
    </source>
</evidence>
<dbReference type="GO" id="GO:0016747">
    <property type="term" value="F:acyltransferase activity, transferring groups other than amino-acyl groups"/>
    <property type="evidence" value="ECO:0007669"/>
    <property type="project" value="InterPro"/>
</dbReference>
<dbReference type="InterPro" id="IPR000182">
    <property type="entry name" value="GNAT_dom"/>
</dbReference>
<reference evidence="8 12" key="4">
    <citation type="submission" date="2023-12" db="EMBL/GenBank/DDBJ databases">
        <title>Characterization of antibiotic resistance in Aeromonas spp. in hospital effluent.</title>
        <authorList>
            <person name="Negoseki B.R.S."/>
            <person name="Krul D."/>
            <person name="Siqueira A.C."/>
            <person name="Almeida M."/>
            <person name="Mesa D."/>
            <person name="Conte D."/>
            <person name="Dalla-Costa L.M."/>
        </authorList>
    </citation>
    <scope>NUCLEOTIDE SEQUENCE [LARGE SCALE GENOMIC DNA]</scope>
    <source>
        <strain evidence="8 12">36v</strain>
    </source>
</reference>
<dbReference type="PROSITE" id="PS51186">
    <property type="entry name" value="GNAT"/>
    <property type="match status" value="1"/>
</dbReference>
<keyword evidence="2" id="KW-0012">Acyltransferase</keyword>
<evidence type="ECO:0000256" key="2">
    <source>
        <dbReference type="ARBA" id="ARBA00023315"/>
    </source>
</evidence>
<reference evidence="9" key="1">
    <citation type="submission" date="2020-12" db="EMBL/GenBank/DDBJ databases">
        <title>GES Beta-lactamases isolated from hospital effluents in Brazil.</title>
        <authorList>
            <person name="Conte D."/>
            <person name="Mesa D."/>
            <person name="Palmeiro J.K."/>
            <person name="Dalla-Costa L.M."/>
        </authorList>
    </citation>
    <scope>NUCLEOTIDE SEQUENCE [LARGE SCALE GENOMIC DNA]</scope>
    <source>
        <strain evidence="9">Aero21</strain>
    </source>
</reference>
<dbReference type="Proteomes" id="UP000737420">
    <property type="component" value="Unassembled WGS sequence"/>
</dbReference>
<dbReference type="Proteomes" id="UP000886934">
    <property type="component" value="Unassembled WGS sequence"/>
</dbReference>
<evidence type="ECO:0000313" key="5">
    <source>
        <dbReference type="EMBL" id="GJA62983.1"/>
    </source>
</evidence>
<evidence type="ECO:0000313" key="10">
    <source>
        <dbReference type="Proteomes" id="UP000737420"/>
    </source>
</evidence>
<dbReference type="Proteomes" id="UP000886939">
    <property type="component" value="Unassembled WGS sequence"/>
</dbReference>
<reference evidence="7" key="3">
    <citation type="submission" date="2022-09" db="EMBL/GenBank/DDBJ databases">
        <title>Intensive care unit water sources are persistently colonized with multi-drug resistant bacteria and are the site of extensive horizontal gene transfer of antibiotic resistance genes.</title>
        <authorList>
            <person name="Diorio-Toth L."/>
        </authorList>
    </citation>
    <scope>NUCLEOTIDE SEQUENCE</scope>
    <source>
        <strain evidence="7">GD03796</strain>
    </source>
</reference>
<dbReference type="PANTHER" id="PTHR43877">
    <property type="entry name" value="AMINOALKYLPHOSPHONATE N-ACETYLTRANSFERASE-RELATED-RELATED"/>
    <property type="match status" value="1"/>
</dbReference>
<dbReference type="AlphaFoldDB" id="A0A2K0LU40"/>
<protein>
    <submittedName>
        <fullName evidence="4 7">N-acetyltransferase</fullName>
    </submittedName>
</protein>
<accession>A0A2K0LU40</accession>
<name>A0A2K0LU40_AERCA</name>
<dbReference type="PANTHER" id="PTHR43877:SF2">
    <property type="entry name" value="AMINOALKYLPHOSPHONATE N-ACETYLTRANSFERASE-RELATED"/>
    <property type="match status" value="1"/>
</dbReference>
<reference evidence="4 10" key="2">
    <citation type="submission" date="2021-07" db="EMBL/GenBank/DDBJ databases">
        <title>Draft genome sequence of carbapenem-resistant Aeromonas spp. in Japan.</title>
        <authorList>
            <person name="Maehana S."/>
            <person name="Suzuki M."/>
            <person name="Kitasato H."/>
        </authorList>
    </citation>
    <scope>NUCLEOTIDE SEQUENCE</scope>
    <source>
        <strain evidence="4">KAM343</strain>
        <strain evidence="5">KAM351</strain>
        <strain evidence="6 10">KAM382</strain>
    </source>
</reference>
<dbReference type="EMBL" id="BPNN01000018">
    <property type="protein sequence ID" value="GJA62983.1"/>
    <property type="molecule type" value="Genomic_DNA"/>
</dbReference>
<dbReference type="Proteomes" id="UP001304847">
    <property type="component" value="Unassembled WGS sequence"/>
</dbReference>
<keyword evidence="12" id="KW-1185">Reference proteome</keyword>
<dbReference type="InterPro" id="IPR050832">
    <property type="entry name" value="Bact_Acetyltransf"/>
</dbReference>
<proteinExistence type="predicted"/>
<evidence type="ECO:0000313" key="9">
    <source>
        <dbReference type="EMBL" id="QQA62669.1"/>
    </source>
</evidence>
<dbReference type="EMBL" id="CP065937">
    <property type="protein sequence ID" value="QQA62669.1"/>
    <property type="molecule type" value="Genomic_DNA"/>
</dbReference>
<evidence type="ECO:0000313" key="11">
    <source>
        <dbReference type="Proteomes" id="UP001160758"/>
    </source>
</evidence>
<dbReference type="EMBL" id="JAOCFT010000001">
    <property type="protein sequence ID" value="MDH1897876.1"/>
    <property type="molecule type" value="Genomic_DNA"/>
</dbReference>
<gene>
    <name evidence="9" type="ORF">JC965_09565</name>
    <name evidence="4" type="ORF">KAM343_19060</name>
    <name evidence="5" type="ORF">KAM351_15940</name>
    <name evidence="6" type="ORF">KAM382_31770</name>
    <name evidence="7" type="ORF">N5I07_09890</name>
    <name evidence="8" type="ORF">VCX44_06640</name>
</gene>
<sequence>MITIRTIRTPDWPAIMAIQHECYHQFEPEPLEVMQNKTELAPASCWVAERQGKVLGYLLCHPWRAHQPPPLSVPMKALAGHDEFYLHDLAVSSKARGLGVGQRLLARALAFASHAGYRHAGLVAVQDAPAFWRKQGFVPADTGKSLVEYGDGAVYMRLPLADSGPKPGTISRIQ</sequence>
<evidence type="ECO:0000313" key="4">
    <source>
        <dbReference type="EMBL" id="GJA41110.1"/>
    </source>
</evidence>
<dbReference type="RefSeq" id="WP_010674490.1">
    <property type="nucleotide sequence ID" value="NZ_AP022110.1"/>
</dbReference>
<dbReference type="Gene3D" id="3.40.630.30">
    <property type="match status" value="1"/>
</dbReference>
<evidence type="ECO:0000313" key="6">
    <source>
        <dbReference type="EMBL" id="GJB93116.1"/>
    </source>
</evidence>
<dbReference type="EMBL" id="BPOP01000037">
    <property type="protein sequence ID" value="GJB93116.1"/>
    <property type="molecule type" value="Genomic_DNA"/>
</dbReference>
<dbReference type="CDD" id="cd04301">
    <property type="entry name" value="NAT_SF"/>
    <property type="match status" value="1"/>
</dbReference>
<dbReference type="EMBL" id="BPNI01000032">
    <property type="protein sequence ID" value="GJA41110.1"/>
    <property type="molecule type" value="Genomic_DNA"/>
</dbReference>